<sequence length="141" mass="14229">MAATSSQYRNARGSCVFRSCARKSSSSSLPFAAALARTNRSAITRASAESGAAPRARAARVAAMASLCARSRAAWSTDSSHVTAAITRMFATNVGSARISASSIHASSCAAVASSGSLGELASIIPRRHSASMGTPSATCS</sequence>
<keyword evidence="2" id="KW-1185">Reference proteome</keyword>
<proteinExistence type="predicted"/>
<name>A0A6N7PNS7_9BACT</name>
<reference evidence="1 2" key="1">
    <citation type="submission" date="2019-10" db="EMBL/GenBank/DDBJ databases">
        <title>A soil myxobacterium in the family Polyangiaceae.</title>
        <authorList>
            <person name="Li Y."/>
            <person name="Wang J."/>
        </authorList>
    </citation>
    <scope>NUCLEOTIDE SEQUENCE [LARGE SCALE GENOMIC DNA]</scope>
    <source>
        <strain evidence="1 2">DSM 14734</strain>
    </source>
</reference>
<gene>
    <name evidence="1" type="ORF">GF068_17485</name>
</gene>
<dbReference type="AlphaFoldDB" id="A0A6N7PNS7"/>
<dbReference type="EMBL" id="WJIE01000005">
    <property type="protein sequence ID" value="MRG93688.1"/>
    <property type="molecule type" value="Genomic_DNA"/>
</dbReference>
<accession>A0A6N7PNS7</accession>
<organism evidence="1 2">
    <name type="scientific">Polyangium spumosum</name>
    <dbReference type="NCBI Taxonomy" id="889282"/>
    <lineage>
        <taxon>Bacteria</taxon>
        <taxon>Pseudomonadati</taxon>
        <taxon>Myxococcota</taxon>
        <taxon>Polyangia</taxon>
        <taxon>Polyangiales</taxon>
        <taxon>Polyangiaceae</taxon>
        <taxon>Polyangium</taxon>
    </lineage>
</organism>
<comment type="caution">
    <text evidence="1">The sequence shown here is derived from an EMBL/GenBank/DDBJ whole genome shotgun (WGS) entry which is preliminary data.</text>
</comment>
<dbReference type="Proteomes" id="UP000440224">
    <property type="component" value="Unassembled WGS sequence"/>
</dbReference>
<protein>
    <submittedName>
        <fullName evidence="1">Uncharacterized protein</fullName>
    </submittedName>
</protein>
<evidence type="ECO:0000313" key="1">
    <source>
        <dbReference type="EMBL" id="MRG93688.1"/>
    </source>
</evidence>
<evidence type="ECO:0000313" key="2">
    <source>
        <dbReference type="Proteomes" id="UP000440224"/>
    </source>
</evidence>